<feature type="coiled-coil region" evidence="1">
    <location>
        <begin position="62"/>
        <end position="96"/>
    </location>
</feature>
<keyword evidence="2" id="KW-0732">Signal</keyword>
<name>A0AAJ1BGY7_9GAMM</name>
<evidence type="ECO:0000313" key="3">
    <source>
        <dbReference type="EMBL" id="MCH4294624.1"/>
    </source>
</evidence>
<dbReference type="Proteomes" id="UP001297581">
    <property type="component" value="Unassembled WGS sequence"/>
</dbReference>
<dbReference type="EMBL" id="JAKUDL010000003">
    <property type="protein sequence ID" value="MCH4294624.1"/>
    <property type="molecule type" value="Genomic_DNA"/>
</dbReference>
<comment type="caution">
    <text evidence="3">The sequence shown here is derived from an EMBL/GenBank/DDBJ whole genome shotgun (WGS) entry which is preliminary data.</text>
</comment>
<dbReference type="RefSeq" id="WP_240590951.1">
    <property type="nucleotide sequence ID" value="NZ_JAKUDL010000003.1"/>
</dbReference>
<reference evidence="3 4" key="1">
    <citation type="submission" date="2022-02" db="EMBL/GenBank/DDBJ databases">
        <title>The genome sequence of Shewanella sp. 3B26.</title>
        <authorList>
            <person name="Du J."/>
        </authorList>
    </citation>
    <scope>NUCLEOTIDE SEQUENCE [LARGE SCALE GENOMIC DNA]</scope>
    <source>
        <strain evidence="3 4">3B26</strain>
    </source>
</reference>
<keyword evidence="1" id="KW-0175">Coiled coil</keyword>
<evidence type="ECO:0000313" key="4">
    <source>
        <dbReference type="Proteomes" id="UP001297581"/>
    </source>
</evidence>
<accession>A0AAJ1BGY7</accession>
<dbReference type="AlphaFoldDB" id="A0AAJ1BGY7"/>
<protein>
    <submittedName>
        <fullName evidence="3">DUF3450 domain-containing protein</fullName>
    </submittedName>
</protein>
<keyword evidence="4" id="KW-1185">Reference proteome</keyword>
<dbReference type="Pfam" id="PF11932">
    <property type="entry name" value="DUF3450"/>
    <property type="match status" value="1"/>
</dbReference>
<sequence length="278" mass="30718">MNIKKLAALPLALGLWLSPSVQANSVVTQVDNEMTQWLDLERQRSALALDWQQSKPLLEQRLGLMKAEKQQLEALLANQQAASSEAEAERLKLTREQSGFEAAQQQLEQWLEIELVRARALLPQLPPPLARQWQGLLEQAAQSKQANIRLEKLLDAYGKLKEFNRRIATFEDEVIGPDGAPLLVRQLYIGAGQGWYLTLDGARVMQGRAHEGEWRWSEAADVTAKQLERIFAMAAFEREAELERLPLQPLPELPASAATSSAAAAVSAAAPSGGLGNE</sequence>
<evidence type="ECO:0000256" key="1">
    <source>
        <dbReference type="SAM" id="Coils"/>
    </source>
</evidence>
<feature type="signal peptide" evidence="2">
    <location>
        <begin position="1"/>
        <end position="23"/>
    </location>
</feature>
<dbReference type="InterPro" id="IPR016866">
    <property type="entry name" value="UCP028069"/>
</dbReference>
<feature type="chain" id="PRO_5042578455" evidence="2">
    <location>
        <begin position="24"/>
        <end position="278"/>
    </location>
</feature>
<organism evidence="3 4">
    <name type="scientific">Shewanella zhuhaiensis</name>
    <dbReference type="NCBI Taxonomy" id="2919576"/>
    <lineage>
        <taxon>Bacteria</taxon>
        <taxon>Pseudomonadati</taxon>
        <taxon>Pseudomonadota</taxon>
        <taxon>Gammaproteobacteria</taxon>
        <taxon>Alteromonadales</taxon>
        <taxon>Shewanellaceae</taxon>
        <taxon>Shewanella</taxon>
    </lineage>
</organism>
<proteinExistence type="predicted"/>
<evidence type="ECO:0000256" key="2">
    <source>
        <dbReference type="SAM" id="SignalP"/>
    </source>
</evidence>
<gene>
    <name evidence="3" type="ORF">MJ923_09960</name>
</gene>